<dbReference type="CDD" id="cd04179">
    <property type="entry name" value="DPM_DPG-synthase_like"/>
    <property type="match status" value="1"/>
</dbReference>
<proteinExistence type="predicted"/>
<evidence type="ECO:0000256" key="1">
    <source>
        <dbReference type="SAM" id="Phobius"/>
    </source>
</evidence>
<dbReference type="RefSeq" id="WP_181493858.1">
    <property type="nucleotide sequence ID" value="NZ_JACDUN010000001.1"/>
</dbReference>
<keyword evidence="1" id="KW-0812">Transmembrane</keyword>
<protein>
    <submittedName>
        <fullName evidence="3">Glycosyltransferase involved in cell wall biosynthesis</fullName>
    </submittedName>
</protein>
<dbReference type="Gene3D" id="3.90.550.10">
    <property type="entry name" value="Spore Coat Polysaccharide Biosynthesis Protein SpsA, Chain A"/>
    <property type="match status" value="1"/>
</dbReference>
<feature type="domain" description="Glycosyltransferase 2-like" evidence="2">
    <location>
        <begin position="4"/>
        <end position="130"/>
    </location>
</feature>
<organism evidence="3 4">
    <name type="scientific">Methanococcus maripaludis</name>
    <name type="common">Methanococcus deltae</name>
    <dbReference type="NCBI Taxonomy" id="39152"/>
    <lineage>
        <taxon>Archaea</taxon>
        <taxon>Methanobacteriati</taxon>
        <taxon>Methanobacteriota</taxon>
        <taxon>Methanomada group</taxon>
        <taxon>Methanococci</taxon>
        <taxon>Methanococcales</taxon>
        <taxon>Methanococcaceae</taxon>
        <taxon>Methanococcus</taxon>
    </lineage>
</organism>
<keyword evidence="3" id="KW-0808">Transferase</keyword>
<gene>
    <name evidence="3" type="ORF">HNP93_001853</name>
</gene>
<dbReference type="GO" id="GO:0016740">
    <property type="term" value="F:transferase activity"/>
    <property type="evidence" value="ECO:0007669"/>
    <property type="project" value="UniProtKB-KW"/>
</dbReference>
<dbReference type="AlphaFoldDB" id="A0A7J9P7I6"/>
<feature type="transmembrane region" description="Helical" evidence="1">
    <location>
        <begin position="131"/>
        <end position="151"/>
    </location>
</feature>
<dbReference type="SUPFAM" id="SSF53448">
    <property type="entry name" value="Nucleotide-diphospho-sugar transferases"/>
    <property type="match status" value="1"/>
</dbReference>
<sequence length="234" mass="26617">MRLSIIIPAYNEEKTILKTLEEVVAVKLPIDKEIVIVNDGSTDKTATIIENSIKKFPESDIKFISKKNGGKGSALKEGIRSSKGEIIIIQDADLEYDPKDYSKLITPILEKKVKVIYGSRIKNKENEYSNISFLIGGIGVTLATNILYGIFLTDEPTCYKVFHSDLKDILINAEGNGFEWEPEITAKIIRKGYKIKEVPIKYYPRTKKEGKKIKWFDGVKAVKTLLKWRFKKIN</sequence>
<keyword evidence="1" id="KW-0472">Membrane</keyword>
<dbReference type="InterPro" id="IPR050256">
    <property type="entry name" value="Glycosyltransferase_2"/>
</dbReference>
<dbReference type="InterPro" id="IPR001173">
    <property type="entry name" value="Glyco_trans_2-like"/>
</dbReference>
<comment type="caution">
    <text evidence="3">The sequence shown here is derived from an EMBL/GenBank/DDBJ whole genome shotgun (WGS) entry which is preliminary data.</text>
</comment>
<dbReference type="PANTHER" id="PTHR48090">
    <property type="entry name" value="UNDECAPRENYL-PHOSPHATE 4-DEOXY-4-FORMAMIDO-L-ARABINOSE TRANSFERASE-RELATED"/>
    <property type="match status" value="1"/>
</dbReference>
<keyword evidence="1" id="KW-1133">Transmembrane helix</keyword>
<dbReference type="InterPro" id="IPR029044">
    <property type="entry name" value="Nucleotide-diphossugar_trans"/>
</dbReference>
<dbReference type="Pfam" id="PF00535">
    <property type="entry name" value="Glycos_transf_2"/>
    <property type="match status" value="1"/>
</dbReference>
<reference evidence="3 4" key="1">
    <citation type="submission" date="2020-07" db="EMBL/GenBank/DDBJ databases">
        <title>Genomic Encyclopedia of Type Strains, Phase IV (KMG-V): Genome sequencing to study the core and pangenomes of soil and plant-associated prokaryotes.</title>
        <authorList>
            <person name="Whitman W."/>
        </authorList>
    </citation>
    <scope>NUCLEOTIDE SEQUENCE [LARGE SCALE GENOMIC DNA]</scope>
    <source>
        <strain evidence="3 4">C12</strain>
    </source>
</reference>
<dbReference type="EMBL" id="JACDUN010000001">
    <property type="protein sequence ID" value="MBA2859152.1"/>
    <property type="molecule type" value="Genomic_DNA"/>
</dbReference>
<accession>A0A7J9P7I6</accession>
<dbReference type="Proteomes" id="UP000558015">
    <property type="component" value="Unassembled WGS sequence"/>
</dbReference>
<evidence type="ECO:0000259" key="2">
    <source>
        <dbReference type="Pfam" id="PF00535"/>
    </source>
</evidence>
<evidence type="ECO:0000313" key="3">
    <source>
        <dbReference type="EMBL" id="MBA2859152.1"/>
    </source>
</evidence>
<evidence type="ECO:0000313" key="4">
    <source>
        <dbReference type="Proteomes" id="UP000558015"/>
    </source>
</evidence>
<dbReference type="PANTHER" id="PTHR48090:SF7">
    <property type="entry name" value="RFBJ PROTEIN"/>
    <property type="match status" value="1"/>
</dbReference>
<name>A0A7J9P7I6_METMI</name>